<organism evidence="3 4">
    <name type="scientific">Mesorhizobium neociceri</name>
    <dbReference type="NCBI Taxonomy" id="1307853"/>
    <lineage>
        <taxon>Bacteria</taxon>
        <taxon>Pseudomonadati</taxon>
        <taxon>Pseudomonadota</taxon>
        <taxon>Alphaproteobacteria</taxon>
        <taxon>Hyphomicrobiales</taxon>
        <taxon>Phyllobacteriaceae</taxon>
        <taxon>Mesorhizobium</taxon>
    </lineage>
</organism>
<dbReference type="AlphaFoldDB" id="A0A838B9M0"/>
<feature type="region of interest" description="Disordered" evidence="1">
    <location>
        <begin position="87"/>
        <end position="111"/>
    </location>
</feature>
<feature type="transmembrane region" description="Helical" evidence="2">
    <location>
        <begin position="176"/>
        <end position="198"/>
    </location>
</feature>
<reference evidence="3 4" key="1">
    <citation type="submission" date="2020-07" db="EMBL/GenBank/DDBJ databases">
        <title>Definition of the novel symbiovar canariense within Mesorhizobium novociceri, a new species of genus Mesorhizobium nodulating Cicer canariense in the Caldera de Taburiente National Park (La Palma, Canary Islands).</title>
        <authorList>
            <person name="Leon-Barrios M."/>
            <person name="Perez-Yepez J."/>
            <person name="Flores-Felix J.D."/>
            <person name="Ramirez-Baena M.H."/>
            <person name="Pulido-Suarez L."/>
            <person name="Igual J.M."/>
            <person name="Velazquez E."/>
            <person name="Peix A."/>
        </authorList>
    </citation>
    <scope>NUCLEOTIDE SEQUENCE [LARGE SCALE GENOMIC DNA]</scope>
    <source>
        <strain evidence="3 4">CCANP35</strain>
    </source>
</reference>
<name>A0A838B9M0_9HYPH</name>
<keyword evidence="2" id="KW-0472">Membrane</keyword>
<evidence type="ECO:0000313" key="3">
    <source>
        <dbReference type="EMBL" id="MBA1143306.1"/>
    </source>
</evidence>
<dbReference type="RefSeq" id="WP_181060323.1">
    <property type="nucleotide sequence ID" value="NZ_JACDTY010000013.1"/>
</dbReference>
<keyword evidence="2" id="KW-0812">Transmembrane</keyword>
<accession>A0A838B9M0</accession>
<keyword evidence="4" id="KW-1185">Reference proteome</keyword>
<keyword evidence="2" id="KW-1133">Transmembrane helix</keyword>
<comment type="caution">
    <text evidence="3">The sequence shown here is derived from an EMBL/GenBank/DDBJ whole genome shotgun (WGS) entry which is preliminary data.</text>
</comment>
<dbReference type="Proteomes" id="UP000558284">
    <property type="component" value="Unassembled WGS sequence"/>
</dbReference>
<dbReference type="EMBL" id="JACDTY010000013">
    <property type="protein sequence ID" value="MBA1143306.1"/>
    <property type="molecule type" value="Genomic_DNA"/>
</dbReference>
<protein>
    <submittedName>
        <fullName evidence="3">Uncharacterized protein</fullName>
    </submittedName>
</protein>
<evidence type="ECO:0000313" key="4">
    <source>
        <dbReference type="Proteomes" id="UP000558284"/>
    </source>
</evidence>
<sequence length="199" mass="20291">MDVSSARLTALLREAMILAAVPSAKADPAKTALIKALAQPPAPSGRAVQPAAVLALQAQLSAAARGQQTGSAEILLAYLAIAEPGAEAPDDAGRPTRAVAATPANDDAQRGLPVPLARADDGAAAKPAGLPWLAFLVSEVSPQRRASGIDAAAKRGQVTSRPHDAVQPEDRQHMRVGLMALAAGFLAVAIVGFVLLLLR</sequence>
<proteinExistence type="predicted"/>
<evidence type="ECO:0000256" key="1">
    <source>
        <dbReference type="SAM" id="MobiDB-lite"/>
    </source>
</evidence>
<evidence type="ECO:0000256" key="2">
    <source>
        <dbReference type="SAM" id="Phobius"/>
    </source>
</evidence>
<gene>
    <name evidence="3" type="ORF">H0241_24095</name>
</gene>